<gene>
    <name evidence="1" type="ORF">ABT276_02855</name>
</gene>
<evidence type="ECO:0000313" key="2">
    <source>
        <dbReference type="Proteomes" id="UP001445472"/>
    </source>
</evidence>
<evidence type="ECO:0000313" key="1">
    <source>
        <dbReference type="EMBL" id="MER6612342.1"/>
    </source>
</evidence>
<evidence type="ECO:0008006" key="3">
    <source>
        <dbReference type="Google" id="ProtNLM"/>
    </source>
</evidence>
<proteinExistence type="predicted"/>
<keyword evidence="2" id="KW-1185">Reference proteome</keyword>
<dbReference type="Proteomes" id="UP001445472">
    <property type="component" value="Unassembled WGS sequence"/>
</dbReference>
<sequence>MVARFRPAAVVPYCPAAECDPAGVIEVTQPGEVEFDAAVLGQLLQLVRHRRQAEEGRVG</sequence>
<comment type="caution">
    <text evidence="1">The sequence shown here is derived from an EMBL/GenBank/DDBJ whole genome shotgun (WGS) entry which is preliminary data.</text>
</comment>
<reference evidence="1 2" key="1">
    <citation type="submission" date="2024-06" db="EMBL/GenBank/DDBJ databases">
        <title>The Natural Products Discovery Center: Release of the First 8490 Sequenced Strains for Exploring Actinobacteria Biosynthetic Diversity.</title>
        <authorList>
            <person name="Kalkreuter E."/>
            <person name="Kautsar S.A."/>
            <person name="Yang D."/>
            <person name="Bader C.D."/>
            <person name="Teijaro C.N."/>
            <person name="Fluegel L."/>
            <person name="Davis C.M."/>
            <person name="Simpson J.R."/>
            <person name="Lauterbach L."/>
            <person name="Steele A.D."/>
            <person name="Gui C."/>
            <person name="Meng S."/>
            <person name="Li G."/>
            <person name="Viehrig K."/>
            <person name="Ye F."/>
            <person name="Su P."/>
            <person name="Kiefer A.F."/>
            <person name="Nichols A."/>
            <person name="Cepeda A.J."/>
            <person name="Yan W."/>
            <person name="Fan B."/>
            <person name="Jiang Y."/>
            <person name="Adhikari A."/>
            <person name="Zheng C.-J."/>
            <person name="Schuster L."/>
            <person name="Cowan T.M."/>
            <person name="Smanski M.J."/>
            <person name="Chevrette M.G."/>
            <person name="De Carvalho L.P.S."/>
            <person name="Shen B."/>
        </authorList>
    </citation>
    <scope>NUCLEOTIDE SEQUENCE [LARGE SCALE GENOMIC DNA]</scope>
    <source>
        <strain evidence="1 2">NPDC000837</strain>
    </source>
</reference>
<dbReference type="RefSeq" id="WP_351974800.1">
    <property type="nucleotide sequence ID" value="NZ_JBEPBX010000002.1"/>
</dbReference>
<organism evidence="1 2">
    <name type="scientific">Streptomyces xantholiticus</name>
    <dbReference type="NCBI Taxonomy" id="68285"/>
    <lineage>
        <taxon>Bacteria</taxon>
        <taxon>Bacillati</taxon>
        <taxon>Actinomycetota</taxon>
        <taxon>Actinomycetes</taxon>
        <taxon>Kitasatosporales</taxon>
        <taxon>Streptomycetaceae</taxon>
        <taxon>Streptomyces</taxon>
    </lineage>
</organism>
<accession>A0ABV1UNX8</accession>
<protein>
    <recommendedName>
        <fullName evidence="3">Transposase</fullName>
    </recommendedName>
</protein>
<dbReference type="EMBL" id="JBEPBX010000002">
    <property type="protein sequence ID" value="MER6612342.1"/>
    <property type="molecule type" value="Genomic_DNA"/>
</dbReference>
<name>A0ABV1UNX8_9ACTN</name>